<organism evidence="2">
    <name type="scientific">Mustela putorius furo</name>
    <name type="common">European domestic ferret</name>
    <name type="synonym">Mustela furo</name>
    <dbReference type="NCBI Taxonomy" id="9669"/>
    <lineage>
        <taxon>Eukaryota</taxon>
        <taxon>Metazoa</taxon>
        <taxon>Chordata</taxon>
        <taxon>Craniata</taxon>
        <taxon>Vertebrata</taxon>
        <taxon>Euteleostomi</taxon>
        <taxon>Mammalia</taxon>
        <taxon>Eutheria</taxon>
        <taxon>Laurasiatheria</taxon>
        <taxon>Carnivora</taxon>
        <taxon>Caniformia</taxon>
        <taxon>Musteloidea</taxon>
        <taxon>Mustelidae</taxon>
        <taxon>Mustelinae</taxon>
        <taxon>Mustela</taxon>
    </lineage>
</organism>
<accession>M3YJR4</accession>
<dbReference type="InParanoid" id="M3YJR4"/>
<dbReference type="AlphaFoldDB" id="M3YJR4"/>
<evidence type="ECO:0000256" key="1">
    <source>
        <dbReference type="SAM" id="MobiDB-lite"/>
    </source>
</evidence>
<proteinExistence type="predicted"/>
<dbReference type="EMBL" id="AEYP01000080">
    <property type="status" value="NOT_ANNOTATED_CDS"/>
    <property type="molecule type" value="Genomic_DNA"/>
</dbReference>
<name>M3YJR4_MUSPF</name>
<dbReference type="HOGENOM" id="CLU_2564412_0_0_1"/>
<evidence type="ECO:0000313" key="2">
    <source>
        <dbReference type="Ensembl" id="ENSMPUP00000011571.1"/>
    </source>
</evidence>
<sequence>MSFYLQITHKEIDASRNEAPLPRSQKHQPTPWRQLMKKSQTALSRELTKNTRNTRSPWCCQLLRLSRIPQGKSDCFQLFSTA</sequence>
<protein>
    <submittedName>
        <fullName evidence="2">Uncharacterized protein</fullName>
    </submittedName>
</protein>
<dbReference type="Ensembl" id="ENSMPUT00000011763.1">
    <property type="protein sequence ID" value="ENSMPUP00000011571.1"/>
    <property type="gene ID" value="ENSMPUG00000011665.1"/>
</dbReference>
<feature type="region of interest" description="Disordered" evidence="1">
    <location>
        <begin position="14"/>
        <end position="35"/>
    </location>
</feature>
<reference evidence="2" key="1">
    <citation type="submission" date="2024-06" db="UniProtKB">
        <authorList>
            <consortium name="Ensembl"/>
        </authorList>
    </citation>
    <scope>IDENTIFICATION</scope>
</reference>